<dbReference type="PANTHER" id="PTHR33990:SF2">
    <property type="entry name" value="PHNB-LIKE DOMAIN-CONTAINING PROTEIN"/>
    <property type="match status" value="1"/>
</dbReference>
<keyword evidence="2" id="KW-0489">Methyltransferase</keyword>
<protein>
    <submittedName>
        <fullName evidence="2">3-demethylubiquinone-9 3-methyltransferase</fullName>
    </submittedName>
</protein>
<dbReference type="GO" id="GO:0032259">
    <property type="term" value="P:methylation"/>
    <property type="evidence" value="ECO:0007669"/>
    <property type="project" value="UniProtKB-KW"/>
</dbReference>
<evidence type="ECO:0000313" key="2">
    <source>
        <dbReference type="EMBL" id="VFA99237.1"/>
    </source>
</evidence>
<dbReference type="Gene3D" id="3.10.180.10">
    <property type="entry name" value="2,3-Dihydroxybiphenyl 1,2-Dioxygenase, domain 1"/>
    <property type="match status" value="1"/>
</dbReference>
<keyword evidence="2" id="KW-0808">Transferase</keyword>
<accession>A0A4U8WA67</accession>
<name>A0A4U8WA67_9NOCA</name>
<dbReference type="InterPro" id="IPR029068">
    <property type="entry name" value="Glyas_Bleomycin-R_OHBP_Dase"/>
</dbReference>
<dbReference type="Proteomes" id="UP000290439">
    <property type="component" value="Chromosome"/>
</dbReference>
<dbReference type="InterPro" id="IPR028973">
    <property type="entry name" value="PhnB-like"/>
</dbReference>
<dbReference type="AlphaFoldDB" id="A0A4U8WA67"/>
<dbReference type="EMBL" id="LR215973">
    <property type="protein sequence ID" value="VFA99237.1"/>
    <property type="molecule type" value="Genomic_DNA"/>
</dbReference>
<sequence>MSSVNTFLWFDNAAEEAGEFYTSVVPNSRVAEITRNDDGSAFIVTLDLDGHAVTLMNGGPGHPHSDAASLQIVVDTQDEVDRLWDALTEGGEPGPCGWLTDRYGLSWQVVPSVLPKLMGGDDPAKTIAVGTALRTMSKLDVRALQDAYDRG</sequence>
<keyword evidence="2" id="KW-0830">Ubiquinone</keyword>
<organism evidence="2 3">
    <name type="scientific">Nocardia cyriacigeorgica</name>
    <dbReference type="NCBI Taxonomy" id="135487"/>
    <lineage>
        <taxon>Bacteria</taxon>
        <taxon>Bacillati</taxon>
        <taxon>Actinomycetota</taxon>
        <taxon>Actinomycetes</taxon>
        <taxon>Mycobacteriales</taxon>
        <taxon>Nocardiaceae</taxon>
        <taxon>Nocardia</taxon>
    </lineage>
</organism>
<evidence type="ECO:0000259" key="1">
    <source>
        <dbReference type="Pfam" id="PF06983"/>
    </source>
</evidence>
<dbReference type="InterPro" id="IPR009725">
    <property type="entry name" value="3_dmu_93_MTrfase"/>
</dbReference>
<feature type="domain" description="PhnB-like" evidence="1">
    <location>
        <begin position="4"/>
        <end position="110"/>
    </location>
</feature>
<gene>
    <name evidence="2" type="ORF">NCTC10797_03020</name>
</gene>
<dbReference type="RefSeq" id="WP_130917529.1">
    <property type="nucleotide sequence ID" value="NZ_JARWOB010000035.1"/>
</dbReference>
<dbReference type="Pfam" id="PF06983">
    <property type="entry name" value="3-dmu-9_3-mt"/>
    <property type="match status" value="1"/>
</dbReference>
<reference evidence="2 3" key="1">
    <citation type="submission" date="2019-02" db="EMBL/GenBank/DDBJ databases">
        <authorList>
            <consortium name="Pathogen Informatics"/>
        </authorList>
    </citation>
    <scope>NUCLEOTIDE SEQUENCE [LARGE SCALE GENOMIC DNA]</scope>
    <source>
        <strain evidence="2 3">3012STDY6756504</strain>
    </source>
</reference>
<proteinExistence type="predicted"/>
<evidence type="ECO:0000313" key="3">
    <source>
        <dbReference type="Proteomes" id="UP000290439"/>
    </source>
</evidence>
<dbReference type="PIRSF" id="PIRSF021700">
    <property type="entry name" value="3_dmu_93_MTrfase"/>
    <property type="match status" value="1"/>
</dbReference>
<dbReference type="GO" id="GO:0008168">
    <property type="term" value="F:methyltransferase activity"/>
    <property type="evidence" value="ECO:0007669"/>
    <property type="project" value="UniProtKB-KW"/>
</dbReference>
<dbReference type="PANTHER" id="PTHR33990">
    <property type="entry name" value="PROTEIN YJDN-RELATED"/>
    <property type="match status" value="1"/>
</dbReference>
<dbReference type="CDD" id="cd06588">
    <property type="entry name" value="PhnB_like"/>
    <property type="match status" value="1"/>
</dbReference>
<dbReference type="SUPFAM" id="SSF54593">
    <property type="entry name" value="Glyoxalase/Bleomycin resistance protein/Dihydroxybiphenyl dioxygenase"/>
    <property type="match status" value="1"/>
</dbReference>